<dbReference type="PANTHER" id="PTHR12526:SF629">
    <property type="entry name" value="TEICHURONIC ACID BIOSYNTHESIS GLYCOSYLTRANSFERASE TUAH-RELATED"/>
    <property type="match status" value="1"/>
</dbReference>
<dbReference type="AlphaFoldDB" id="A0A1G2FGA9"/>
<feature type="domain" description="Glycosyl transferase family 1" evidence="3">
    <location>
        <begin position="238"/>
        <end position="393"/>
    </location>
</feature>
<evidence type="ECO:0000256" key="2">
    <source>
        <dbReference type="ARBA" id="ARBA00022679"/>
    </source>
</evidence>
<gene>
    <name evidence="5" type="ORF">A3J64_01050</name>
</gene>
<dbReference type="GO" id="GO:0016757">
    <property type="term" value="F:glycosyltransferase activity"/>
    <property type="evidence" value="ECO:0007669"/>
    <property type="project" value="UniProtKB-KW"/>
</dbReference>
<name>A0A1G2FGA9_9BACT</name>
<reference evidence="5 6" key="1">
    <citation type="journal article" date="2016" name="Nat. Commun.">
        <title>Thousands of microbial genomes shed light on interconnected biogeochemical processes in an aquifer system.</title>
        <authorList>
            <person name="Anantharaman K."/>
            <person name="Brown C.T."/>
            <person name="Hug L.A."/>
            <person name="Sharon I."/>
            <person name="Castelle C.J."/>
            <person name="Probst A.J."/>
            <person name="Thomas B.C."/>
            <person name="Singh A."/>
            <person name="Wilkins M.J."/>
            <person name="Karaoz U."/>
            <person name="Brodie E.L."/>
            <person name="Williams K.H."/>
            <person name="Hubbard S.S."/>
            <person name="Banfield J.F."/>
        </authorList>
    </citation>
    <scope>NUCLEOTIDE SEQUENCE [LARGE SCALE GENOMIC DNA]</scope>
</reference>
<dbReference type="EMBL" id="MHNB01000015">
    <property type="protein sequence ID" value="OGZ37083.1"/>
    <property type="molecule type" value="Genomic_DNA"/>
</dbReference>
<dbReference type="Pfam" id="PF00534">
    <property type="entry name" value="Glycos_transf_1"/>
    <property type="match status" value="1"/>
</dbReference>
<protein>
    <recommendedName>
        <fullName evidence="7">Glycosyl transferase family 1</fullName>
    </recommendedName>
</protein>
<organism evidence="5 6">
    <name type="scientific">Candidatus Portnoybacteria bacterium RIFCSPHIGHO2_12_FULL_38_9</name>
    <dbReference type="NCBI Taxonomy" id="1801997"/>
    <lineage>
        <taxon>Bacteria</taxon>
        <taxon>Candidatus Portnoyibacteriota</taxon>
    </lineage>
</organism>
<keyword evidence="2" id="KW-0808">Transferase</keyword>
<keyword evidence="1" id="KW-0328">Glycosyltransferase</keyword>
<dbReference type="SUPFAM" id="SSF53756">
    <property type="entry name" value="UDP-Glycosyltransferase/glycogen phosphorylase"/>
    <property type="match status" value="1"/>
</dbReference>
<evidence type="ECO:0000259" key="4">
    <source>
        <dbReference type="Pfam" id="PF13439"/>
    </source>
</evidence>
<sequence>MAKKSTIPPKFCSVKFRRASSPKLRPRRVLYIITKSVWGGAAKYVYDLAVHLPKDKFTVFAAAGGDGKFAQAIKKAGLPYFEIKNFQKNVNPLKDIFAFFEILNLFFQLKPDIIHVNSSKAGGLAGLAALIYKISSKLPTANRQPPTAIFTAHGWVLAEDRPKWQIFLIKFFSKITALFYNKIICVSGFDREMAVKNKIAPAHKLITIHNGINLKTLNFLSKKEAREKLLTTYNLQLTTSKTIGTIAEWAKNKGLFFLLEAAIKIKADLSKPLEIILIGSGENPDKEKMYDFIKKHNLENVRLIEFIPDAASYLKAFDIFILPSLKEGLPYVILEAMAAKTPIIATRVGGVPEMIEPNIESILIEPKKPDLIKEKIIYLLKNPVVGRQMAKRAEIKVKKEFSLEKMIEETKKVYEAGR</sequence>
<dbReference type="STRING" id="1801997.A3J64_01050"/>
<dbReference type="InterPro" id="IPR001296">
    <property type="entry name" value="Glyco_trans_1"/>
</dbReference>
<evidence type="ECO:0000313" key="5">
    <source>
        <dbReference type="EMBL" id="OGZ37083.1"/>
    </source>
</evidence>
<dbReference type="Pfam" id="PF13439">
    <property type="entry name" value="Glyco_transf_4"/>
    <property type="match status" value="1"/>
</dbReference>
<evidence type="ECO:0000313" key="6">
    <source>
        <dbReference type="Proteomes" id="UP000177061"/>
    </source>
</evidence>
<dbReference type="Gene3D" id="3.40.50.2000">
    <property type="entry name" value="Glycogen Phosphorylase B"/>
    <property type="match status" value="2"/>
</dbReference>
<accession>A0A1G2FGA9</accession>
<proteinExistence type="predicted"/>
<evidence type="ECO:0000256" key="1">
    <source>
        <dbReference type="ARBA" id="ARBA00022676"/>
    </source>
</evidence>
<evidence type="ECO:0000259" key="3">
    <source>
        <dbReference type="Pfam" id="PF00534"/>
    </source>
</evidence>
<feature type="domain" description="Glycosyltransferase subfamily 4-like N-terminal" evidence="4">
    <location>
        <begin position="38"/>
        <end position="215"/>
    </location>
</feature>
<dbReference type="Proteomes" id="UP000177061">
    <property type="component" value="Unassembled WGS sequence"/>
</dbReference>
<comment type="caution">
    <text evidence="5">The sequence shown here is derived from an EMBL/GenBank/DDBJ whole genome shotgun (WGS) entry which is preliminary data.</text>
</comment>
<dbReference type="PANTHER" id="PTHR12526">
    <property type="entry name" value="GLYCOSYLTRANSFERASE"/>
    <property type="match status" value="1"/>
</dbReference>
<evidence type="ECO:0008006" key="7">
    <source>
        <dbReference type="Google" id="ProtNLM"/>
    </source>
</evidence>
<dbReference type="InterPro" id="IPR028098">
    <property type="entry name" value="Glyco_trans_4-like_N"/>
</dbReference>